<feature type="transmembrane region" description="Helical" evidence="1">
    <location>
        <begin position="426"/>
        <end position="445"/>
    </location>
</feature>
<dbReference type="Pfam" id="PF26314">
    <property type="entry name" value="MptA_B_family"/>
    <property type="match status" value="1"/>
</dbReference>
<keyword evidence="3" id="KW-1185">Reference proteome</keyword>
<dbReference type="AlphaFoldDB" id="A0A521E136"/>
<feature type="transmembrane region" description="Helical" evidence="1">
    <location>
        <begin position="245"/>
        <end position="269"/>
    </location>
</feature>
<evidence type="ECO:0000256" key="1">
    <source>
        <dbReference type="SAM" id="Phobius"/>
    </source>
</evidence>
<feature type="transmembrane region" description="Helical" evidence="1">
    <location>
        <begin position="26"/>
        <end position="44"/>
    </location>
</feature>
<gene>
    <name evidence="2" type="ORF">SAMN06265350_11020</name>
</gene>
<feature type="transmembrane region" description="Helical" evidence="1">
    <location>
        <begin position="206"/>
        <end position="225"/>
    </location>
</feature>
<reference evidence="2 3" key="1">
    <citation type="submission" date="2017-05" db="EMBL/GenBank/DDBJ databases">
        <authorList>
            <person name="Varghese N."/>
            <person name="Submissions S."/>
        </authorList>
    </citation>
    <scope>NUCLEOTIDE SEQUENCE [LARGE SCALE GENOMIC DNA]</scope>
    <source>
        <strain evidence="2 3">DSM 21342</strain>
    </source>
</reference>
<feature type="transmembrane region" description="Helical" evidence="1">
    <location>
        <begin position="79"/>
        <end position="98"/>
    </location>
</feature>
<keyword evidence="1" id="KW-0812">Transmembrane</keyword>
<keyword evidence="1" id="KW-0472">Membrane</keyword>
<protein>
    <recommendedName>
        <fullName evidence="4">Mannosyltransferase related to Gpi18</fullName>
    </recommendedName>
</protein>
<dbReference type="Proteomes" id="UP000315971">
    <property type="component" value="Unassembled WGS sequence"/>
</dbReference>
<feature type="transmembrane region" description="Helical" evidence="1">
    <location>
        <begin position="50"/>
        <end position="67"/>
    </location>
</feature>
<name>A0A521E136_9SPHI</name>
<dbReference type="EMBL" id="FXSZ01000010">
    <property type="protein sequence ID" value="SMO77676.1"/>
    <property type="molecule type" value="Genomic_DNA"/>
</dbReference>
<sequence>MKCLIDLLLLLFPFINFAPMNKKTSISIALHCLSLFLLVLLCYFTQRTDAFQLISLFSALAGVYLLILRKYSSDDFYRINLSAAVLFRIAVIFALPNLTDDFYRYVWDGRLLHYGFNPFDHRPGSYLDIHYPGLSPELYAKLSSPYLYSVYPPFCQSIYGIACNLFPENLYNSVLVMKAFILAFELGTIGMLSALLRYFKLNKNLLFIYALNPVVIVEFCGNLHFEAGMIFFSLLVTYLLLINRTLTAGICMAFAVCLKLIPALFIPLFLKPFGFRKTFDLVLVGLLFGIFFSLPFVYKIEQIEHIFQTIQLYFQQYEFNASFYYLIRWVGFKFTHVNELLIIGKWLAVTLGSTVFYFTFFTSKAQHKLPGRMMWLLLVYFLLATTVQPWYILPLIALCIFTNYRFAVIWSLLIPLTYLNYPNENLWLVTFEYVVVIGFMTYELISKKQIILPITPLIAEEIKDISPELEVI</sequence>
<evidence type="ECO:0008006" key="4">
    <source>
        <dbReference type="Google" id="ProtNLM"/>
    </source>
</evidence>
<feature type="transmembrane region" description="Helical" evidence="1">
    <location>
        <begin position="281"/>
        <end position="298"/>
    </location>
</feature>
<feature type="transmembrane region" description="Helical" evidence="1">
    <location>
        <begin position="373"/>
        <end position="406"/>
    </location>
</feature>
<evidence type="ECO:0000313" key="2">
    <source>
        <dbReference type="EMBL" id="SMO77676.1"/>
    </source>
</evidence>
<accession>A0A521E136</accession>
<evidence type="ECO:0000313" key="3">
    <source>
        <dbReference type="Proteomes" id="UP000315971"/>
    </source>
</evidence>
<organism evidence="2 3">
    <name type="scientific">Solitalea koreensis</name>
    <dbReference type="NCBI Taxonomy" id="543615"/>
    <lineage>
        <taxon>Bacteria</taxon>
        <taxon>Pseudomonadati</taxon>
        <taxon>Bacteroidota</taxon>
        <taxon>Sphingobacteriia</taxon>
        <taxon>Sphingobacteriales</taxon>
        <taxon>Sphingobacteriaceae</taxon>
        <taxon>Solitalea</taxon>
    </lineage>
</organism>
<keyword evidence="1" id="KW-1133">Transmembrane helix</keyword>
<proteinExistence type="predicted"/>
<feature type="transmembrane region" description="Helical" evidence="1">
    <location>
        <begin position="175"/>
        <end position="199"/>
    </location>
</feature>
<feature type="transmembrane region" description="Helical" evidence="1">
    <location>
        <begin position="340"/>
        <end position="361"/>
    </location>
</feature>